<proteinExistence type="predicted"/>
<dbReference type="InterPro" id="IPR017880">
    <property type="entry name" value="KilA_N"/>
</dbReference>
<evidence type="ECO:0000259" key="1">
    <source>
        <dbReference type="PROSITE" id="PS51301"/>
    </source>
</evidence>
<reference evidence="2 3" key="1">
    <citation type="submission" date="2020-08" db="EMBL/GenBank/DDBJ databases">
        <title>Genomic Encyclopedia of Type Strains, Phase IV (KMG-IV): sequencing the most valuable type-strain genomes for metagenomic binning, comparative biology and taxonomic classification.</title>
        <authorList>
            <person name="Goeker M."/>
        </authorList>
    </citation>
    <scope>NUCLEOTIDE SEQUENCE [LARGE SCALE GENOMIC DNA]</scope>
    <source>
        <strain evidence="2 3">DSM 28760</strain>
    </source>
</reference>
<accession>A0A7W6EIS9</accession>
<organism evidence="2 3">
    <name type="scientific">Pseudochelatococcus contaminans</name>
    <dbReference type="NCBI Taxonomy" id="1538103"/>
    <lineage>
        <taxon>Bacteria</taxon>
        <taxon>Pseudomonadati</taxon>
        <taxon>Pseudomonadota</taxon>
        <taxon>Alphaproteobacteria</taxon>
        <taxon>Hyphomicrobiales</taxon>
        <taxon>Chelatococcaceae</taxon>
        <taxon>Pseudochelatococcus</taxon>
    </lineage>
</organism>
<dbReference type="EMBL" id="JACICC010000020">
    <property type="protein sequence ID" value="MBB3811459.1"/>
    <property type="molecule type" value="Genomic_DNA"/>
</dbReference>
<dbReference type="InterPro" id="IPR036887">
    <property type="entry name" value="HTH_APSES_sf"/>
</dbReference>
<dbReference type="RefSeq" id="WP_183754824.1">
    <property type="nucleotide sequence ID" value="NZ_JACICC010000020.1"/>
</dbReference>
<dbReference type="SMART" id="SM01252">
    <property type="entry name" value="KilA-N"/>
    <property type="match status" value="1"/>
</dbReference>
<dbReference type="AlphaFoldDB" id="A0A7W6EIS9"/>
<dbReference type="InterPro" id="IPR018004">
    <property type="entry name" value="KilA/APSES_HTH"/>
</dbReference>
<dbReference type="PROSITE" id="PS51301">
    <property type="entry name" value="KILA_N"/>
    <property type="match status" value="1"/>
</dbReference>
<dbReference type="SUPFAM" id="SSF54616">
    <property type="entry name" value="DNA-binding domain of Mlu1-box binding protein MBP1"/>
    <property type="match status" value="1"/>
</dbReference>
<protein>
    <recommendedName>
        <fullName evidence="1">KilA-N domain-containing protein</fullName>
    </recommendedName>
</protein>
<sequence length="268" mass="29307">MSNGTYSTPAPLVYNGEVINARGETLSLTDMWKAAGSDPAKAPAQWQRLPQSVEFIDHVSAIVGKSHNGIFQVVRGGNNPGTWAHWHVALAYAKYLSPEFHVWCNEVVRAHMEGRRADAEQSLTRYDASVIGNIVKNCTGVVIREQLEVVLPTLIDQMVAAKLAEHNLMIRYGKTAGQIWDGARLPKLKGGAAWLGNRLAEGQCLIDGGGRAEIGGRAVRLFDPDKAAIAMKNGLLLLARQYVEGRKGQMNLFPIRGGRTDEDRPSIQ</sequence>
<gene>
    <name evidence="2" type="ORF">FHS81_003574</name>
</gene>
<comment type="caution">
    <text evidence="2">The sequence shown here is derived from an EMBL/GenBank/DDBJ whole genome shotgun (WGS) entry which is preliminary data.</text>
</comment>
<keyword evidence="3" id="KW-1185">Reference proteome</keyword>
<evidence type="ECO:0000313" key="3">
    <source>
        <dbReference type="Proteomes" id="UP000537592"/>
    </source>
</evidence>
<evidence type="ECO:0000313" key="2">
    <source>
        <dbReference type="EMBL" id="MBB3811459.1"/>
    </source>
</evidence>
<dbReference type="GO" id="GO:0003677">
    <property type="term" value="F:DNA binding"/>
    <property type="evidence" value="ECO:0007669"/>
    <property type="project" value="InterPro"/>
</dbReference>
<name>A0A7W6EIS9_9HYPH</name>
<dbReference type="Pfam" id="PF04383">
    <property type="entry name" value="KilA-N"/>
    <property type="match status" value="1"/>
</dbReference>
<feature type="domain" description="KilA-N" evidence="1">
    <location>
        <begin position="5"/>
        <end position="111"/>
    </location>
</feature>
<dbReference type="Proteomes" id="UP000537592">
    <property type="component" value="Unassembled WGS sequence"/>
</dbReference>